<protein>
    <submittedName>
        <fullName evidence="3">Uncharacterized protein</fullName>
    </submittedName>
</protein>
<keyword evidence="2" id="KW-0472">Membrane</keyword>
<gene>
    <name evidence="3" type="ORF">PDIGIT_LOCUS10196</name>
</gene>
<feature type="transmembrane region" description="Helical" evidence="2">
    <location>
        <begin position="65"/>
        <end position="88"/>
    </location>
</feature>
<evidence type="ECO:0000313" key="4">
    <source>
        <dbReference type="Proteomes" id="UP001152607"/>
    </source>
</evidence>
<feature type="region of interest" description="Disordered" evidence="1">
    <location>
        <begin position="175"/>
        <end position="197"/>
    </location>
</feature>
<dbReference type="OrthoDB" id="4167046at2759"/>
<dbReference type="Proteomes" id="UP001152607">
    <property type="component" value="Unassembled WGS sequence"/>
</dbReference>
<name>A0A9W4UIB4_9PLEO</name>
<keyword evidence="2" id="KW-1133">Transmembrane helix</keyword>
<dbReference type="EMBL" id="CAOQHR010000007">
    <property type="protein sequence ID" value="CAI6337088.1"/>
    <property type="molecule type" value="Genomic_DNA"/>
</dbReference>
<evidence type="ECO:0000313" key="3">
    <source>
        <dbReference type="EMBL" id="CAI6337088.1"/>
    </source>
</evidence>
<dbReference type="AlphaFoldDB" id="A0A9W4UIB4"/>
<evidence type="ECO:0000256" key="2">
    <source>
        <dbReference type="SAM" id="Phobius"/>
    </source>
</evidence>
<accession>A0A9W4UIB4</accession>
<sequence length="197" mass="22874">MARFNIRAKPSDDPRWRGGHRHYFTLFTIKNLIIIPFVIFVIVESRLLRSWWGDQPMDYDFKDHWWHRIGIALLPDAALTLGTTFGLCTQNWHPITAVVTTIAILGPWVYCTFVNPFVAYSNERSFRNSDTWSNLCYGEAAFQVVITIIYFVMLGFASKGVHVWRKARGERHTNFEMNARKPSQSTDYSEYTAGSRV</sequence>
<reference evidence="3" key="1">
    <citation type="submission" date="2023-01" db="EMBL/GenBank/DDBJ databases">
        <authorList>
            <person name="Van Ghelder C."/>
            <person name="Rancurel C."/>
        </authorList>
    </citation>
    <scope>NUCLEOTIDE SEQUENCE</scope>
    <source>
        <strain evidence="3">CNCM I-4278</strain>
    </source>
</reference>
<proteinExistence type="predicted"/>
<feature type="transmembrane region" description="Helical" evidence="2">
    <location>
        <begin position="21"/>
        <end position="43"/>
    </location>
</feature>
<feature type="transmembrane region" description="Helical" evidence="2">
    <location>
        <begin position="95"/>
        <end position="120"/>
    </location>
</feature>
<keyword evidence="2" id="KW-0812">Transmembrane</keyword>
<feature type="transmembrane region" description="Helical" evidence="2">
    <location>
        <begin position="140"/>
        <end position="158"/>
    </location>
</feature>
<organism evidence="3 4">
    <name type="scientific">Periconia digitata</name>
    <dbReference type="NCBI Taxonomy" id="1303443"/>
    <lineage>
        <taxon>Eukaryota</taxon>
        <taxon>Fungi</taxon>
        <taxon>Dikarya</taxon>
        <taxon>Ascomycota</taxon>
        <taxon>Pezizomycotina</taxon>
        <taxon>Dothideomycetes</taxon>
        <taxon>Pleosporomycetidae</taxon>
        <taxon>Pleosporales</taxon>
        <taxon>Massarineae</taxon>
        <taxon>Periconiaceae</taxon>
        <taxon>Periconia</taxon>
    </lineage>
</organism>
<keyword evidence="4" id="KW-1185">Reference proteome</keyword>
<evidence type="ECO:0000256" key="1">
    <source>
        <dbReference type="SAM" id="MobiDB-lite"/>
    </source>
</evidence>
<comment type="caution">
    <text evidence="3">The sequence shown here is derived from an EMBL/GenBank/DDBJ whole genome shotgun (WGS) entry which is preliminary data.</text>
</comment>